<reference evidence="1 2" key="1">
    <citation type="submission" date="2014-12" db="EMBL/GenBank/DDBJ databases">
        <authorList>
            <person name="Kuzmanovic N."/>
            <person name="Pulawska J."/>
            <person name="Obradovic A."/>
        </authorList>
    </citation>
    <scope>NUCLEOTIDE SEQUENCE [LARGE SCALE GENOMIC DNA]</scope>
    <source>
        <strain evidence="1 2">KFB 330</strain>
    </source>
</reference>
<sequence length="96" mass="10634">MRQNNKLGGAKLPSAVMLIRCAQMGMGRTQIADHYGASIKRVTTRLRELGVDAPLYGKTWREARFKFDTVVVRRFSSSITLPCPAIYAAALENPHG</sequence>
<accession>A0ABR5D7Y4</accession>
<proteinExistence type="predicted"/>
<protein>
    <submittedName>
        <fullName evidence="1">Uncharacterized protein</fullName>
    </submittedName>
</protein>
<evidence type="ECO:0000313" key="1">
    <source>
        <dbReference type="EMBL" id="KJF73186.1"/>
    </source>
</evidence>
<name>A0ABR5D7Y4_9HYPH</name>
<dbReference type="Proteomes" id="UP000032564">
    <property type="component" value="Unassembled WGS sequence"/>
</dbReference>
<organism evidence="1 2">
    <name type="scientific">Agrobacterium arsenijevicii</name>
    <dbReference type="NCBI Taxonomy" id="1585697"/>
    <lineage>
        <taxon>Bacteria</taxon>
        <taxon>Pseudomonadati</taxon>
        <taxon>Pseudomonadota</taxon>
        <taxon>Alphaproteobacteria</taxon>
        <taxon>Hyphomicrobiales</taxon>
        <taxon>Rhizobiaceae</taxon>
        <taxon>Rhizobium/Agrobacterium group</taxon>
        <taxon>Agrobacterium</taxon>
    </lineage>
</organism>
<comment type="caution">
    <text evidence="1">The sequence shown here is derived from an EMBL/GenBank/DDBJ whole genome shotgun (WGS) entry which is preliminary data.</text>
</comment>
<dbReference type="RefSeq" id="WP_045019078.1">
    <property type="nucleotide sequence ID" value="NZ_CP166105.1"/>
</dbReference>
<evidence type="ECO:0000313" key="2">
    <source>
        <dbReference type="Proteomes" id="UP000032564"/>
    </source>
</evidence>
<gene>
    <name evidence="1" type="ORF">RP75_13400</name>
</gene>
<keyword evidence="2" id="KW-1185">Reference proteome</keyword>
<dbReference type="EMBL" id="JWIT01000007">
    <property type="protein sequence ID" value="KJF73186.1"/>
    <property type="molecule type" value="Genomic_DNA"/>
</dbReference>